<dbReference type="AlphaFoldDB" id="A0A0L6JWZ3"/>
<protein>
    <recommendedName>
        <fullName evidence="2">DUF4261 domain-containing protein</fullName>
    </recommendedName>
</protein>
<feature type="compositionally biased region" description="Basic and acidic residues" evidence="1">
    <location>
        <begin position="381"/>
        <end position="402"/>
    </location>
</feature>
<feature type="compositionally biased region" description="Basic and acidic residues" evidence="1">
    <location>
        <begin position="342"/>
        <end position="351"/>
    </location>
</feature>
<evidence type="ECO:0000313" key="3">
    <source>
        <dbReference type="EMBL" id="KNY29962.1"/>
    </source>
</evidence>
<dbReference type="EMBL" id="LGTC01000001">
    <property type="protein sequence ID" value="KNY29962.1"/>
    <property type="molecule type" value="Genomic_DNA"/>
</dbReference>
<dbReference type="Pfam" id="PF14080">
    <property type="entry name" value="DUF4261"/>
    <property type="match status" value="1"/>
</dbReference>
<evidence type="ECO:0000313" key="4">
    <source>
        <dbReference type="Proteomes" id="UP000036923"/>
    </source>
</evidence>
<accession>A0A0L6JWZ3</accession>
<dbReference type="RefSeq" id="WP_152966088.1">
    <property type="nucleotide sequence ID" value="NZ_JQKC01000022.1"/>
</dbReference>
<gene>
    <name evidence="3" type="ORF">Bccel_5239</name>
</gene>
<evidence type="ECO:0000256" key="1">
    <source>
        <dbReference type="SAM" id="MobiDB-lite"/>
    </source>
</evidence>
<feature type="region of interest" description="Disordered" evidence="1">
    <location>
        <begin position="329"/>
        <end position="402"/>
    </location>
</feature>
<comment type="caution">
    <text evidence="3">The sequence shown here is derived from an EMBL/GenBank/DDBJ whole genome shotgun (WGS) entry which is preliminary data.</text>
</comment>
<proteinExistence type="predicted"/>
<dbReference type="PATRIC" id="fig|398512.5.peg.5494"/>
<dbReference type="Proteomes" id="UP000036923">
    <property type="component" value="Unassembled WGS sequence"/>
</dbReference>
<dbReference type="OrthoDB" id="277550at2"/>
<feature type="compositionally biased region" description="Acidic residues" evidence="1">
    <location>
        <begin position="329"/>
        <end position="341"/>
    </location>
</feature>
<name>A0A0L6JWZ3_9FIRM</name>
<evidence type="ECO:0000259" key="2">
    <source>
        <dbReference type="Pfam" id="PF14080"/>
    </source>
</evidence>
<sequence length="416" mass="47613">MPKGLFSQGMVVLLSEPVLFSKLEQIFAEDFKLVAKNENSEQWYFGGPSVLISYRPEVNGYITVDVVDKPWPDHMGDPEKEEMLFGAWSMGYFGPFTYPGSLSHSAQQSWLYEDGSKNAAEHKAFIRIRSSYVLGSNVDKDTPVLPKNYDPGHEMMFLTKVCQNVLQMSEALCYFNPNGECLASDEIVDGLLERYEKMGMYPLEIWSNIRLFNFPDSDKWALMDTVGMGQLDTIDHEAIFIKGEFDPNDIVNFFRNTEVFYLNNRGLVFKNGQIVVGPGGVCWQGVAIKESIAAPPRSVIRWFPADGSERPEAYLGGLPNYVNKSVDDLDEAEEEEEDDEGKYEFEHKVEINEDEYDNGENDKDKDEYEEYEADSQDIEEKEVNEVKADKEDKKKEEIEDNEGKEKKGFFKRIFGK</sequence>
<feature type="domain" description="DUF4261" evidence="2">
    <location>
        <begin position="224"/>
        <end position="302"/>
    </location>
</feature>
<organism evidence="3 4">
    <name type="scientific">Pseudobacteroides cellulosolvens ATCC 35603 = DSM 2933</name>
    <dbReference type="NCBI Taxonomy" id="398512"/>
    <lineage>
        <taxon>Bacteria</taxon>
        <taxon>Bacillati</taxon>
        <taxon>Bacillota</taxon>
        <taxon>Clostridia</taxon>
        <taxon>Eubacteriales</taxon>
        <taxon>Oscillospiraceae</taxon>
        <taxon>Pseudobacteroides</taxon>
    </lineage>
</organism>
<reference evidence="4" key="1">
    <citation type="submission" date="2015-07" db="EMBL/GenBank/DDBJ databases">
        <title>Near-Complete Genome Sequence of the Cellulolytic Bacterium Bacteroides (Pseudobacteroides) cellulosolvens ATCC 35603.</title>
        <authorList>
            <person name="Dassa B."/>
            <person name="Utturkar S.M."/>
            <person name="Klingeman D.M."/>
            <person name="Hurt R.A."/>
            <person name="Keller M."/>
            <person name="Xu J."/>
            <person name="Reddy Y.H.K."/>
            <person name="Borovok I."/>
            <person name="Grinberg I.R."/>
            <person name="Lamed R."/>
            <person name="Zhivin O."/>
            <person name="Bayer E.A."/>
            <person name="Brown S.D."/>
        </authorList>
    </citation>
    <scope>NUCLEOTIDE SEQUENCE [LARGE SCALE GENOMIC DNA]</scope>
    <source>
        <strain evidence="4">DSM 2933</strain>
    </source>
</reference>
<dbReference type="eggNOG" id="ENOG502ZBWG">
    <property type="taxonomic scope" value="Bacteria"/>
</dbReference>
<feature type="compositionally biased region" description="Acidic residues" evidence="1">
    <location>
        <begin position="367"/>
        <end position="380"/>
    </location>
</feature>
<dbReference type="InterPro" id="IPR025357">
    <property type="entry name" value="DUF4261"/>
</dbReference>
<keyword evidence="4" id="KW-1185">Reference proteome</keyword>